<proteinExistence type="inferred from homology"/>
<dbReference type="Pfam" id="PF12397">
    <property type="entry name" value="U3snoRNP10"/>
    <property type="match status" value="1"/>
</dbReference>
<dbReference type="PANTHER" id="PTHR13457">
    <property type="entry name" value="BAP28"/>
    <property type="match status" value="1"/>
</dbReference>
<dbReference type="InterPro" id="IPR040191">
    <property type="entry name" value="UTP10"/>
</dbReference>
<dbReference type="Gene3D" id="1.25.10.10">
    <property type="entry name" value="Leucine-rich Repeat Variant"/>
    <property type="match status" value="2"/>
</dbReference>
<comment type="function">
    <text evidence="9">Involved in nucleolar processing of pre-18S ribosomal RNA.</text>
</comment>
<comment type="similarity">
    <text evidence="2 9">Belongs to the HEATR1/UTP10 family.</text>
</comment>
<evidence type="ECO:0000256" key="10">
    <source>
        <dbReference type="SAM" id="Coils"/>
    </source>
</evidence>
<keyword evidence="6 9" id="KW-0539">Nucleus</keyword>
<dbReference type="PANTHER" id="PTHR13457:SF1">
    <property type="entry name" value="HEAT REPEAT-CONTAINING PROTEIN 1"/>
    <property type="match status" value="1"/>
</dbReference>
<keyword evidence="5 9" id="KW-0698">rRNA processing</keyword>
<dbReference type="InterPro" id="IPR021133">
    <property type="entry name" value="HEAT_type_2"/>
</dbReference>
<organism evidence="12 13">
    <name type="scientific">Basidiobolus ranarum</name>
    <dbReference type="NCBI Taxonomy" id="34480"/>
    <lineage>
        <taxon>Eukaryota</taxon>
        <taxon>Fungi</taxon>
        <taxon>Fungi incertae sedis</taxon>
        <taxon>Zoopagomycota</taxon>
        <taxon>Entomophthoromycotina</taxon>
        <taxon>Basidiobolomycetes</taxon>
        <taxon>Basidiobolales</taxon>
        <taxon>Basidiobolaceae</taxon>
        <taxon>Basidiobolus</taxon>
    </lineage>
</organism>
<feature type="coiled-coil region" evidence="10">
    <location>
        <begin position="2076"/>
        <end position="2103"/>
    </location>
</feature>
<feature type="domain" description="BP28 C-terminal" evidence="11">
    <location>
        <begin position="1826"/>
        <end position="1979"/>
    </location>
</feature>
<dbReference type="SMART" id="SM01036">
    <property type="entry name" value="BP28CT"/>
    <property type="match status" value="1"/>
</dbReference>
<comment type="subcellular location">
    <subcellularLocation>
        <location evidence="1 9">Nucleus</location>
        <location evidence="1 9">Nucleolus</location>
    </subcellularLocation>
</comment>
<gene>
    <name evidence="12" type="primary">UTP10</name>
    <name evidence="12" type="ORF">K7432_010814</name>
</gene>
<evidence type="ECO:0000256" key="9">
    <source>
        <dbReference type="RuleBase" id="RU367065"/>
    </source>
</evidence>
<dbReference type="InterPro" id="IPR016024">
    <property type="entry name" value="ARM-type_fold"/>
</dbReference>
<dbReference type="PROSITE" id="PS50077">
    <property type="entry name" value="HEAT_REPEAT"/>
    <property type="match status" value="1"/>
</dbReference>
<evidence type="ECO:0000256" key="2">
    <source>
        <dbReference type="ARBA" id="ARBA00010559"/>
    </source>
</evidence>
<evidence type="ECO:0000256" key="3">
    <source>
        <dbReference type="ARBA" id="ARBA00015399"/>
    </source>
</evidence>
<sequence>MASSLALQLQGIRTVDNPLGNDKFTSKFKASFLFDSRQAADYDLDTIFSLGINGLAELKQLNSHFAQFEKTLFSESIKSVDRVLQTKEDNEKLDASILAFLQQLSPYFLLKPAGKVLEWLIRRFRINEFNIDAVMTCILPYHETKPFVTMVSVLRIPDDSQWAFLRPIRKTAQPLERSQLVAQCIKEKYLLDFVCDITLNSANKKIAFKSLVSFYASTLIEIIQTLPTISDAFMLNIMPYVFDGIRAKSSPEFQLASYMLVSQLSTRAVFSAETCDGILSAMTQHFTDARSLLLCAIQLFQTQEELVEMPEKAFKHIAKIPELNDLLADICSKYASNKFLYPFLLSLIQHSGQHENYDNVLKSVLQQEKLPSTMVQSLCESILDLFLESKLASKDASDVCEKMRELLQLLQIKYSADIDASLESKLKATSQDKSASGKKVQQLLYEFISQTFKGTRHEPIQESNTTLYLSLNHPETSIRLIALQKLQSLVEDGSTASEFEDILEETLLARLADNVDQIAAFVIAFPNLAQHVSGVKLLSEIEKLLDSDDISRKTKIASFDFLIGSFLKVNPSLENLVTPIVLSNCVATKKTWKSTLHLLKTIPKSQLASSPLFANFSTFKPKTLDEIEMCEDKEKKLLGLVDLDIQLIKLIADNLVKDVDSHKLFIGAFSSSNSMWELFATLVLNRAIYLLDEEKCINIISTILPHILEQLNELRNTQQLSAKDFIASSEGLPSEAHINDIARKGTKFNKIHNVLFSLVNIVSCLKVKDMSSIPWLAPADNVSTTVKQYKDILVKLYVTFTSGQSIGCFEKMVRGLFEHHLQDDPIEFLSSFWTDDETECFALVQMRSLHIANAYFLAHADPATPVYTDFQLVIPSLLSTLLHPSKVVRHAGLSCLASIDKAYEKLMGSMTNMKTIKAENIYKYDSFYGSSSDELQYLLIENIFDFLRVIQDSKEEFLADPQYIERFLGEYLSKNSKDSKKQTTAKESILAFLLSHVISFRKPIAQIKLLRVLAQVNSSNKVKMLIPLMERLLQEIVAVGEDIKHDDHILQLMQLCIRCFTPATASLLDSKSSKYLKMFVSLLNTSTGDEDVISVQEMALAQITPELFGNLSATKRYEIFSHLISLASEASTTVVKHVKEVLKSISFDASLVSQEFAHLHQELIQEKDNQPKRVRESVSGKQPILVPLYNLITTLELLEYKSSIDKEITLISPLFEMLSVVLNLELGDTPVSVDYINQLILSSLTRLIRSADEKHINVEENILRVDLVVQCIRVTANPQTHNQSLLLMAAIASLYPDRVLHNIMPVFTFMGANVLRQDDNYSFHVIQQTLEKILPPLVASHRQASESSQKLILEVKPIMSVFVDALFHIPKHRRLRLFTVLVSTLGENEFLYAILSLLLEKYTEKVLKGNSVEADSLMEFCLIVSNQFSPQTQMNSLGSLMKALLVLPNEKSTEEEDVEDTLFDIKQHSNKHLRQFKFASLSFASKLLGNKAFLSKILIMQDDNSLEQYFLSISELLLSIVSNISTFIGRQTTRNDSIEKFWKSLLKVTYDVLDKVNNLLPLSSFLSIVSQLLNHEHGTIRRKSMLLLSEKVASFSECTSEEEAAFVEMVPRLAAVVDTASQQTEQDSVIKQTALLTVSALLRRFARNNPTPFADMLPIVIGNNGLGHSNVQVSASSLVCLTYFCQELGPRVIPQFPKFMPIILNILESCFGDKELSANTRLLVQLSAFSSLETIVKTLPQFLSPYVQRMLACALQPSLNTLEEDDKERKVLEKAQSVLSEMATKIPARILLPQVYQYLESAIKNGKNSLLPLYSVLETAISTMDRANISTYYKSIFKFFLVSFDFRRQHGSKFTAEEVDQIESKIINSFLQLVMKLNETLFKPLFLKTLDWATTELPTQKKSDQSDSYSRLVFFYKLLDTLLDKLKSIISPYYVYVLDHTIAKLEEYKDEDKAKATDSLWVYMVDSLHKCFLYDNDNFWSGEVFNKILQPLVDQMESTSGGVALYHEHIDQHLVPCLGQLAVTASNEALWKPLNHQVLLKSRSDKTEVRLASLLTLQDFYSRLGEEFLVLLPETIPFLAELMEDDEQKVEKLTQEVIAQIEQYLGESLQKYFH</sequence>
<evidence type="ECO:0000313" key="12">
    <source>
        <dbReference type="EMBL" id="KAK9703316.1"/>
    </source>
</evidence>
<evidence type="ECO:0000256" key="5">
    <source>
        <dbReference type="ARBA" id="ARBA00022552"/>
    </source>
</evidence>
<comment type="caution">
    <text evidence="12">The sequence shown here is derived from an EMBL/GenBank/DDBJ whole genome shotgun (WGS) entry which is preliminary data.</text>
</comment>
<dbReference type="InterPro" id="IPR012954">
    <property type="entry name" value="BP28_C_dom"/>
</dbReference>
<evidence type="ECO:0000256" key="8">
    <source>
        <dbReference type="PROSITE-ProRule" id="PRU00103"/>
    </source>
</evidence>
<reference evidence="12 13" key="1">
    <citation type="submission" date="2023-04" db="EMBL/GenBank/DDBJ databases">
        <title>Genome of Basidiobolus ranarum AG-B5.</title>
        <authorList>
            <person name="Stajich J.E."/>
            <person name="Carter-House D."/>
            <person name="Gryganskyi A."/>
        </authorList>
    </citation>
    <scope>NUCLEOTIDE SEQUENCE [LARGE SCALE GENOMIC DNA]</scope>
    <source>
        <strain evidence="12 13">AG-B5</strain>
    </source>
</reference>
<dbReference type="SUPFAM" id="SSF48371">
    <property type="entry name" value="ARM repeat"/>
    <property type="match status" value="2"/>
</dbReference>
<evidence type="ECO:0000259" key="11">
    <source>
        <dbReference type="SMART" id="SM01036"/>
    </source>
</evidence>
<dbReference type="Proteomes" id="UP001479436">
    <property type="component" value="Unassembled WGS sequence"/>
</dbReference>
<feature type="repeat" description="HEAT" evidence="8">
    <location>
        <begin position="2075"/>
        <end position="2111"/>
    </location>
</feature>
<evidence type="ECO:0000256" key="1">
    <source>
        <dbReference type="ARBA" id="ARBA00004604"/>
    </source>
</evidence>
<dbReference type="InterPro" id="IPR056473">
    <property type="entry name" value="HEAT_Utp10/HEAT1"/>
</dbReference>
<dbReference type="Pfam" id="PF08146">
    <property type="entry name" value="BP28CT"/>
    <property type="match status" value="1"/>
</dbReference>
<protein>
    <recommendedName>
        <fullName evidence="3 9">U3 small nucleolar RNA-associated protein 10</fullName>
    </recommendedName>
</protein>
<keyword evidence="10" id="KW-0175">Coiled coil</keyword>
<evidence type="ECO:0000313" key="13">
    <source>
        <dbReference type="Proteomes" id="UP001479436"/>
    </source>
</evidence>
<dbReference type="Pfam" id="PF23243">
    <property type="entry name" value="HEAT_HEATR1"/>
    <property type="match status" value="1"/>
</dbReference>
<evidence type="ECO:0000256" key="6">
    <source>
        <dbReference type="ARBA" id="ARBA00023242"/>
    </source>
</evidence>
<comment type="subunit">
    <text evidence="9">Component of the ribosomal small subunit (SSU) processome.</text>
</comment>
<evidence type="ECO:0000256" key="7">
    <source>
        <dbReference type="ARBA" id="ARBA00023274"/>
    </source>
</evidence>
<keyword evidence="13" id="KW-1185">Reference proteome</keyword>
<dbReference type="InterPro" id="IPR011989">
    <property type="entry name" value="ARM-like"/>
</dbReference>
<dbReference type="EMBL" id="JASJQH010007651">
    <property type="protein sequence ID" value="KAK9703316.1"/>
    <property type="molecule type" value="Genomic_DNA"/>
</dbReference>
<keyword evidence="7 9" id="KW-0687">Ribonucleoprotein</keyword>
<accession>A0ABR2VV02</accession>
<evidence type="ECO:0000256" key="4">
    <source>
        <dbReference type="ARBA" id="ARBA00022517"/>
    </source>
</evidence>
<dbReference type="InterPro" id="IPR022125">
    <property type="entry name" value="U3snoRNP10_N"/>
</dbReference>
<keyword evidence="4 9" id="KW-0690">Ribosome biogenesis</keyword>
<name>A0ABR2VV02_9FUNG</name>